<evidence type="ECO:0000313" key="2">
    <source>
        <dbReference type="Proteomes" id="UP000075653"/>
    </source>
</evidence>
<proteinExistence type="predicted"/>
<protein>
    <submittedName>
        <fullName evidence="1">Uncharacterized protein</fullName>
    </submittedName>
</protein>
<dbReference type="PATRIC" id="fig|1789004.3.peg.1948"/>
<dbReference type="AlphaFoldDB" id="A0A149VWH6"/>
<gene>
    <name evidence="1" type="ORF">FEMY_19010</name>
</gene>
<reference evidence="1 2" key="1">
    <citation type="submission" date="2016-01" db="EMBL/GenBank/DDBJ databases">
        <title>Genome sequence of the acidophilic iron oxidising Ferrovum strain Z-31.</title>
        <authorList>
            <person name="Poehlein A."/>
            <person name="Ullrich S.R."/>
            <person name="Schloemann M."/>
            <person name="Muehling M."/>
            <person name="Daniel R."/>
        </authorList>
    </citation>
    <scope>NUCLEOTIDE SEQUENCE [LARGE SCALE GENOMIC DNA]</scope>
    <source>
        <strain evidence="1 2">Z-31</strain>
    </source>
</reference>
<sequence>MSASGFLTLTFNTFARMLTIRFRAVILQNWLSPYDPLQTVTFAIPQAAIASLLPDELSLVQRRVTELSGRLARQLTDWSSA</sequence>
<name>A0A149VWH6_9PROT</name>
<dbReference type="Proteomes" id="UP000075653">
    <property type="component" value="Unassembled WGS sequence"/>
</dbReference>
<dbReference type="EMBL" id="LRRD01000049">
    <property type="protein sequence ID" value="KXW57570.1"/>
    <property type="molecule type" value="Genomic_DNA"/>
</dbReference>
<comment type="caution">
    <text evidence="1">The sequence shown here is derived from an EMBL/GenBank/DDBJ whole genome shotgun (WGS) entry which is preliminary data.</text>
</comment>
<organism evidence="1 2">
    <name type="scientific">Ferrovum myxofaciens</name>
    <dbReference type="NCBI Taxonomy" id="416213"/>
    <lineage>
        <taxon>Bacteria</taxon>
        <taxon>Pseudomonadati</taxon>
        <taxon>Pseudomonadota</taxon>
        <taxon>Betaproteobacteria</taxon>
        <taxon>Ferrovales</taxon>
        <taxon>Ferrovaceae</taxon>
        <taxon>Ferrovum</taxon>
    </lineage>
</organism>
<evidence type="ECO:0000313" key="1">
    <source>
        <dbReference type="EMBL" id="KXW57570.1"/>
    </source>
</evidence>
<accession>A0A149VWH6</accession>
<keyword evidence="2" id="KW-1185">Reference proteome</keyword>